<dbReference type="NCBIfam" id="NF003967">
    <property type="entry name" value="PRK05461.1"/>
    <property type="match status" value="1"/>
</dbReference>
<reference evidence="3 4" key="1">
    <citation type="submission" date="2018-05" db="EMBL/GenBank/DDBJ databases">
        <title>Genomic Encyclopedia of Type Strains, Phase IV (KMG-IV): sequencing the most valuable type-strain genomes for metagenomic binning, comparative biology and taxonomic classification.</title>
        <authorList>
            <person name="Goeker M."/>
        </authorList>
    </citation>
    <scope>NUCLEOTIDE SEQUENCE [LARGE SCALE GENOMIC DNA]</scope>
    <source>
        <strain evidence="3 4">DSM 6462</strain>
    </source>
</reference>
<accession>A0A2V3UI60</accession>
<evidence type="ECO:0000256" key="1">
    <source>
        <dbReference type="ARBA" id="ARBA00017693"/>
    </source>
</evidence>
<dbReference type="Gene3D" id="2.60.40.1470">
    <property type="entry name" value="ApaG domain"/>
    <property type="match status" value="1"/>
</dbReference>
<dbReference type="InterPro" id="IPR023065">
    <property type="entry name" value="Uncharacterised_ApaG"/>
</dbReference>
<sequence>MYEAVTRNIRVGVVPRFLEKESAPAKKRFFWAYTIEITNLGEETVQVMGRHWHITDGQGRQHEVRGEGIVGEKPVIAPGDSFNYTSGCPLPTPHGTMTGTYQVQSRTTGETFAVDIPLFPLESPYVKRVVH</sequence>
<evidence type="ECO:0000256" key="2">
    <source>
        <dbReference type="HAMAP-Rule" id="MF_00791"/>
    </source>
</evidence>
<dbReference type="InterPro" id="IPR036767">
    <property type="entry name" value="ApaG_sf"/>
</dbReference>
<dbReference type="RefSeq" id="WP_110373230.1">
    <property type="nucleotide sequence ID" value="NZ_CAKNFM010000006.1"/>
</dbReference>
<dbReference type="HAMAP" id="MF_00791">
    <property type="entry name" value="ApaG"/>
    <property type="match status" value="1"/>
</dbReference>
<organism evidence="3 4">
    <name type="scientific">Chelatococcus asaccharovorans</name>
    <dbReference type="NCBI Taxonomy" id="28210"/>
    <lineage>
        <taxon>Bacteria</taxon>
        <taxon>Pseudomonadati</taxon>
        <taxon>Pseudomonadota</taxon>
        <taxon>Alphaproteobacteria</taxon>
        <taxon>Hyphomicrobiales</taxon>
        <taxon>Chelatococcaceae</taxon>
        <taxon>Chelatococcus</taxon>
    </lineage>
</organism>
<keyword evidence="4" id="KW-1185">Reference proteome</keyword>
<dbReference type="GO" id="GO:0070987">
    <property type="term" value="P:error-free translesion synthesis"/>
    <property type="evidence" value="ECO:0007669"/>
    <property type="project" value="TreeGrafter"/>
</dbReference>
<dbReference type="PANTHER" id="PTHR14289:SF16">
    <property type="entry name" value="POLYMERASE DELTA-INTERACTING PROTEIN 2"/>
    <property type="match status" value="1"/>
</dbReference>
<dbReference type="EMBL" id="QJJK01000001">
    <property type="protein sequence ID" value="PXW64829.1"/>
    <property type="molecule type" value="Genomic_DNA"/>
</dbReference>
<name>A0A2V3UI60_9HYPH</name>
<dbReference type="Pfam" id="PF04379">
    <property type="entry name" value="DUF525"/>
    <property type="match status" value="1"/>
</dbReference>
<evidence type="ECO:0000313" key="4">
    <source>
        <dbReference type="Proteomes" id="UP000248021"/>
    </source>
</evidence>
<evidence type="ECO:0000313" key="3">
    <source>
        <dbReference type="EMBL" id="PXW64829.1"/>
    </source>
</evidence>
<dbReference type="AlphaFoldDB" id="A0A2V3UI60"/>
<dbReference type="PROSITE" id="PS51087">
    <property type="entry name" value="APAG"/>
    <property type="match status" value="1"/>
</dbReference>
<dbReference type="PANTHER" id="PTHR14289">
    <property type="entry name" value="F-BOX ONLY PROTEIN 3"/>
    <property type="match status" value="1"/>
</dbReference>
<dbReference type="SUPFAM" id="SSF110069">
    <property type="entry name" value="ApaG-like"/>
    <property type="match status" value="1"/>
</dbReference>
<dbReference type="InterPro" id="IPR007474">
    <property type="entry name" value="ApaG_domain"/>
</dbReference>
<dbReference type="Proteomes" id="UP000248021">
    <property type="component" value="Unassembled WGS sequence"/>
</dbReference>
<comment type="caution">
    <text evidence="3">The sequence shown here is derived from an EMBL/GenBank/DDBJ whole genome shotgun (WGS) entry which is preliminary data.</text>
</comment>
<dbReference type="OrthoDB" id="9795226at2"/>
<protein>
    <recommendedName>
        <fullName evidence="1 2">Protein ApaG</fullName>
    </recommendedName>
</protein>
<gene>
    <name evidence="2" type="primary">apaG</name>
    <name evidence="3" type="ORF">C7450_101588</name>
</gene>
<proteinExistence type="inferred from homology"/>